<dbReference type="AlphaFoldDB" id="A0A1G6SHI2"/>
<dbReference type="STRING" id="416944.SAMN05421548_11571"/>
<dbReference type="OrthoDB" id="9969153at2"/>
<evidence type="ECO:0000313" key="1">
    <source>
        <dbReference type="EMBL" id="SDD16114.1"/>
    </source>
</evidence>
<accession>A0A1G6SHI2</accession>
<dbReference type="Proteomes" id="UP000198908">
    <property type="component" value="Unassembled WGS sequence"/>
</dbReference>
<gene>
    <name evidence="1" type="ORF">SAMN05421548_11571</name>
</gene>
<evidence type="ECO:0000313" key="2">
    <source>
        <dbReference type="Proteomes" id="UP000198908"/>
    </source>
</evidence>
<dbReference type="EMBL" id="FMYQ01000015">
    <property type="protein sequence ID" value="SDD16114.1"/>
    <property type="molecule type" value="Genomic_DNA"/>
</dbReference>
<dbReference type="RefSeq" id="WP_091998726.1">
    <property type="nucleotide sequence ID" value="NZ_FMYQ01000015.1"/>
</dbReference>
<name>A0A1G6SHI2_9BURK</name>
<reference evidence="2" key="1">
    <citation type="submission" date="2016-09" db="EMBL/GenBank/DDBJ databases">
        <authorList>
            <person name="Varghese N."/>
            <person name="Submissions S."/>
        </authorList>
    </citation>
    <scope>NUCLEOTIDE SEQUENCE [LARGE SCALE GENOMIC DNA]</scope>
    <source>
        <strain evidence="2">TNe-862</strain>
    </source>
</reference>
<organism evidence="1 2">
    <name type="scientific">Paraburkholderia lycopersici</name>
    <dbReference type="NCBI Taxonomy" id="416944"/>
    <lineage>
        <taxon>Bacteria</taxon>
        <taxon>Pseudomonadati</taxon>
        <taxon>Pseudomonadota</taxon>
        <taxon>Betaproteobacteria</taxon>
        <taxon>Burkholderiales</taxon>
        <taxon>Burkholderiaceae</taxon>
        <taxon>Paraburkholderia</taxon>
    </lineage>
</organism>
<keyword evidence="2" id="KW-1185">Reference proteome</keyword>
<proteinExistence type="predicted"/>
<protein>
    <recommendedName>
        <fullName evidence="3">Phasin protein</fullName>
    </recommendedName>
</protein>
<evidence type="ECO:0008006" key="3">
    <source>
        <dbReference type="Google" id="ProtNLM"/>
    </source>
</evidence>
<sequence>MKDIPQNVPLASVSMLSMGTRLMQLGLDEFQSALGLQIKCIDRDRVAVQRACHALLEARAYDPAAFLQTWQTLVRDYFAASAALCEQSQDLATRSQAAFGALLREAALDFEKACTQVQARAQAAYPAGAVPQAADWMTYLGQFVGGRPDGEAMPQSRSVPASA</sequence>